<dbReference type="InterPro" id="IPR040378">
    <property type="entry name" value="BASL"/>
</dbReference>
<sequence length="560" mass="61036">MKIDDERPYQSHIFQELPSNGNPKLDFETERQSKHKFLADKMVEQTNQSEHSFLKGEHQNGGKTGQTCIEDYSYDKDVVEIKLPDTVLSSDYGGHFIKDVCIDEGVLPDKKTSTEKLVDQKVSINFDSSEDTNGDLGEEIRADSTKTALELKSHIVILPVMCATDGNTGEQISLCKEHDLEGNNTAPISADSNDEKSNPKQSLHEDAQGGQQVGSVISESNENLEPFFNGEAAHQDSFNGCHETGIGIASETSNIIHSDLPAESAAADFTVAIPDSTALDKGASNQVNHYNPFIAYGSLDETWEPNYSLPTIVDAASVAPICPVEKTDSFSDLVNRALEGFDPIEIDEAIIEENRSDSVEASTSTLDVQASEQCNDKRESPTDDVKIDVTQETGIAAIATSLSTSNGESSDVKSENGKKCEIDNAQDINDFNPRDVEVGTKRSEDITDSKSSPLVQTESVVQQNGPDSAKVTAQTVIRNPFESSFSGPSITSGPLTPSGHIPYSGNISLRSESSTTSTRSFAFPVLQNEWNSSPVKMAKADRRRLREDRGWGYRILCCKF</sequence>
<dbReference type="AlphaFoldDB" id="A0A4V6D424"/>
<dbReference type="OMA" id="DSAKMTM"/>
<dbReference type="Gramene" id="TKW04866">
    <property type="protein sequence ID" value="TKW04866"/>
    <property type="gene ID" value="SEVIR_7G138000v2"/>
</dbReference>
<feature type="compositionally biased region" description="Basic and acidic residues" evidence="1">
    <location>
        <begin position="374"/>
        <end position="383"/>
    </location>
</feature>
<dbReference type="GO" id="GO:0009786">
    <property type="term" value="P:regulation of asymmetric cell division"/>
    <property type="evidence" value="ECO:0007669"/>
    <property type="project" value="InterPro"/>
</dbReference>
<reference evidence="2" key="1">
    <citation type="submission" date="2019-03" db="EMBL/GenBank/DDBJ databases">
        <title>WGS assembly of Setaria viridis.</title>
        <authorList>
            <person name="Huang P."/>
            <person name="Jenkins J."/>
            <person name="Grimwood J."/>
            <person name="Barry K."/>
            <person name="Healey A."/>
            <person name="Mamidi S."/>
            <person name="Sreedasyam A."/>
            <person name="Shu S."/>
            <person name="Feldman M."/>
            <person name="Wu J."/>
            <person name="Yu Y."/>
            <person name="Chen C."/>
            <person name="Johnson J."/>
            <person name="Rokhsar D."/>
            <person name="Baxter I."/>
            <person name="Schmutz J."/>
            <person name="Brutnell T."/>
            <person name="Kellogg E."/>
        </authorList>
    </citation>
    <scope>NUCLEOTIDE SEQUENCE [LARGE SCALE GENOMIC DNA]</scope>
</reference>
<keyword evidence="3" id="KW-1185">Reference proteome</keyword>
<feature type="compositionally biased region" description="Basic and acidic residues" evidence="1">
    <location>
        <begin position="193"/>
        <end position="207"/>
    </location>
</feature>
<protein>
    <submittedName>
        <fullName evidence="2">Uncharacterized protein</fullName>
    </submittedName>
</protein>
<feature type="compositionally biased region" description="Polar residues" evidence="1">
    <location>
        <begin position="359"/>
        <end position="373"/>
    </location>
</feature>
<feature type="region of interest" description="Disordered" evidence="1">
    <location>
        <begin position="1"/>
        <end position="24"/>
    </location>
</feature>
<feature type="compositionally biased region" description="Polar residues" evidence="1">
    <location>
        <begin position="449"/>
        <end position="468"/>
    </location>
</feature>
<accession>A0A4V6D424</accession>
<evidence type="ECO:0000313" key="2">
    <source>
        <dbReference type="EMBL" id="TKW04866.1"/>
    </source>
</evidence>
<dbReference type="PANTHER" id="PTHR33914:SF13">
    <property type="entry name" value="OS04G0467100 PROTEIN"/>
    <property type="match status" value="1"/>
</dbReference>
<dbReference type="PANTHER" id="PTHR33914">
    <property type="entry name" value="18S PRE-RIBOSOMAL ASSEMBLY PROTEIN GAR2-LIKE PROTEIN"/>
    <property type="match status" value="1"/>
</dbReference>
<gene>
    <name evidence="2" type="ORF">SEVIR_7G138000v2</name>
</gene>
<feature type="region of interest" description="Disordered" evidence="1">
    <location>
        <begin position="355"/>
        <end position="383"/>
    </location>
</feature>
<feature type="region of interest" description="Disordered" evidence="1">
    <location>
        <begin position="183"/>
        <end position="212"/>
    </location>
</feature>
<organism evidence="2 3">
    <name type="scientific">Setaria viridis</name>
    <name type="common">Green bristlegrass</name>
    <name type="synonym">Setaria italica subsp. viridis</name>
    <dbReference type="NCBI Taxonomy" id="4556"/>
    <lineage>
        <taxon>Eukaryota</taxon>
        <taxon>Viridiplantae</taxon>
        <taxon>Streptophyta</taxon>
        <taxon>Embryophyta</taxon>
        <taxon>Tracheophyta</taxon>
        <taxon>Spermatophyta</taxon>
        <taxon>Magnoliopsida</taxon>
        <taxon>Liliopsida</taxon>
        <taxon>Poales</taxon>
        <taxon>Poaceae</taxon>
        <taxon>PACMAD clade</taxon>
        <taxon>Panicoideae</taxon>
        <taxon>Panicodae</taxon>
        <taxon>Paniceae</taxon>
        <taxon>Cenchrinae</taxon>
        <taxon>Setaria</taxon>
    </lineage>
</organism>
<evidence type="ECO:0000256" key="1">
    <source>
        <dbReference type="SAM" id="MobiDB-lite"/>
    </source>
</evidence>
<proteinExistence type="predicted"/>
<evidence type="ECO:0000313" key="3">
    <source>
        <dbReference type="Proteomes" id="UP000298652"/>
    </source>
</evidence>
<dbReference type="EMBL" id="CM016558">
    <property type="protein sequence ID" value="TKW04866.1"/>
    <property type="molecule type" value="Genomic_DNA"/>
</dbReference>
<dbReference type="Proteomes" id="UP000298652">
    <property type="component" value="Chromosome 7"/>
</dbReference>
<feature type="region of interest" description="Disordered" evidence="1">
    <location>
        <begin position="440"/>
        <end position="468"/>
    </location>
</feature>
<name>A0A4V6D424_SETVI</name>